<dbReference type="OrthoDB" id="8564304at2"/>
<evidence type="ECO:0000313" key="1">
    <source>
        <dbReference type="Proteomes" id="UP000675920"/>
    </source>
</evidence>
<reference evidence="2" key="1">
    <citation type="submission" date="2025-08" db="UniProtKB">
        <authorList>
            <consortium name="RefSeq"/>
        </authorList>
    </citation>
    <scope>IDENTIFICATION</scope>
</reference>
<accession>A0A8B6XA36</accession>
<name>A0A8B6XA36_9BURK</name>
<sequence length="101" mass="10686">MTMKRTELEKRKGLKLDNALRANLPPDRFAAGAVLDKRERRKLDAARGLVPFAVKIELTLANEAREAAAAAGLSLDDAVAALLRRGLAAGPLEAPAADAAE</sequence>
<organism evidence="1 2">
    <name type="scientific">Derxia gummosa DSM 723</name>
    <dbReference type="NCBI Taxonomy" id="1121388"/>
    <lineage>
        <taxon>Bacteria</taxon>
        <taxon>Pseudomonadati</taxon>
        <taxon>Pseudomonadota</taxon>
        <taxon>Betaproteobacteria</taxon>
        <taxon>Burkholderiales</taxon>
        <taxon>Alcaligenaceae</taxon>
        <taxon>Derxia</taxon>
    </lineage>
</organism>
<dbReference type="AlphaFoldDB" id="A0A8B6XA36"/>
<evidence type="ECO:0000313" key="2">
    <source>
        <dbReference type="RefSeq" id="WP_051378794.1"/>
    </source>
</evidence>
<dbReference type="RefSeq" id="WP_051378794.1">
    <property type="nucleotide sequence ID" value="NZ_AXWS01000014.1"/>
</dbReference>
<dbReference type="Proteomes" id="UP000675920">
    <property type="component" value="Unplaced"/>
</dbReference>
<keyword evidence="1" id="KW-1185">Reference proteome</keyword>
<proteinExistence type="predicted"/>
<protein>
    <submittedName>
        <fullName evidence="2">Uncharacterized protein</fullName>
    </submittedName>
</protein>